<dbReference type="GO" id="GO:0005524">
    <property type="term" value="F:ATP binding"/>
    <property type="evidence" value="ECO:0007669"/>
    <property type="project" value="InterPro"/>
</dbReference>
<name>A0A8J5T971_HOMAM</name>
<dbReference type="InterPro" id="IPR000719">
    <property type="entry name" value="Prot_kinase_dom"/>
</dbReference>
<dbReference type="PROSITE" id="PS50011">
    <property type="entry name" value="PROTEIN_KINASE_DOM"/>
    <property type="match status" value="1"/>
</dbReference>
<dbReference type="Gene3D" id="1.10.510.10">
    <property type="entry name" value="Transferase(Phosphotransferase) domain 1"/>
    <property type="match status" value="1"/>
</dbReference>
<dbReference type="InterPro" id="IPR053235">
    <property type="entry name" value="Ser_Thr_kinase"/>
</dbReference>
<evidence type="ECO:0000256" key="1">
    <source>
        <dbReference type="SAM" id="MobiDB-lite"/>
    </source>
</evidence>
<dbReference type="GO" id="GO:0004674">
    <property type="term" value="F:protein serine/threonine kinase activity"/>
    <property type="evidence" value="ECO:0007669"/>
    <property type="project" value="TreeGrafter"/>
</dbReference>
<dbReference type="SMART" id="SM00220">
    <property type="entry name" value="S_TKc"/>
    <property type="match status" value="1"/>
</dbReference>
<dbReference type="SUPFAM" id="SSF56112">
    <property type="entry name" value="Protein kinase-like (PK-like)"/>
    <property type="match status" value="1"/>
</dbReference>
<organism evidence="3 4">
    <name type="scientific">Homarus americanus</name>
    <name type="common">American lobster</name>
    <dbReference type="NCBI Taxonomy" id="6706"/>
    <lineage>
        <taxon>Eukaryota</taxon>
        <taxon>Metazoa</taxon>
        <taxon>Ecdysozoa</taxon>
        <taxon>Arthropoda</taxon>
        <taxon>Crustacea</taxon>
        <taxon>Multicrustacea</taxon>
        <taxon>Malacostraca</taxon>
        <taxon>Eumalacostraca</taxon>
        <taxon>Eucarida</taxon>
        <taxon>Decapoda</taxon>
        <taxon>Pleocyemata</taxon>
        <taxon>Astacidea</taxon>
        <taxon>Nephropoidea</taxon>
        <taxon>Nephropidae</taxon>
        <taxon>Homarus</taxon>
    </lineage>
</organism>
<comment type="caution">
    <text evidence="3">The sequence shown here is derived from an EMBL/GenBank/DDBJ whole genome shotgun (WGS) entry which is preliminary data.</text>
</comment>
<feature type="region of interest" description="Disordered" evidence="1">
    <location>
        <begin position="256"/>
        <end position="282"/>
    </location>
</feature>
<keyword evidence="3" id="KW-0418">Kinase</keyword>
<evidence type="ECO:0000259" key="2">
    <source>
        <dbReference type="PROSITE" id="PS50011"/>
    </source>
</evidence>
<dbReference type="PANTHER" id="PTHR24361">
    <property type="entry name" value="MITOGEN-ACTIVATED KINASE KINASE KINASE"/>
    <property type="match status" value="1"/>
</dbReference>
<proteinExistence type="predicted"/>
<feature type="domain" description="Protein kinase" evidence="2">
    <location>
        <begin position="1"/>
        <end position="282"/>
    </location>
</feature>
<evidence type="ECO:0000313" key="3">
    <source>
        <dbReference type="EMBL" id="KAG7173370.1"/>
    </source>
</evidence>
<evidence type="ECO:0000313" key="4">
    <source>
        <dbReference type="Proteomes" id="UP000747542"/>
    </source>
</evidence>
<gene>
    <name evidence="3" type="primary">Pbk-L</name>
    <name evidence="3" type="ORF">Hamer_G018652</name>
</gene>
<dbReference type="Proteomes" id="UP000747542">
    <property type="component" value="Unassembled WGS sequence"/>
</dbReference>
<keyword evidence="4" id="KW-1185">Reference proteome</keyword>
<reference evidence="3" key="1">
    <citation type="journal article" date="2021" name="Sci. Adv.">
        <title>The American lobster genome reveals insights on longevity, neural, and immune adaptations.</title>
        <authorList>
            <person name="Polinski J.M."/>
            <person name="Zimin A.V."/>
            <person name="Clark K.F."/>
            <person name="Kohn A.B."/>
            <person name="Sadowski N."/>
            <person name="Timp W."/>
            <person name="Ptitsyn A."/>
            <person name="Khanna P."/>
            <person name="Romanova D.Y."/>
            <person name="Williams P."/>
            <person name="Greenwood S.J."/>
            <person name="Moroz L.L."/>
            <person name="Walt D.R."/>
            <person name="Bodnar A.G."/>
        </authorList>
    </citation>
    <scope>NUCLEOTIDE SEQUENCE</scope>
    <source>
        <strain evidence="3">GMGI-L3</strain>
    </source>
</reference>
<dbReference type="AlphaFoldDB" id="A0A8J5T971"/>
<keyword evidence="3" id="KW-0808">Transferase</keyword>
<sequence length="282" mass="31779">MQKRMAEFKTPISKKTKSVMPNTQETPNKLVIPPSPCMKQLGYGTGEKSVKIKDRTGEYTKRLSFEADILKNLNHKNIIGYRSYQHNKDGSQCLAMESGEKSLADLIEAWQEADLGPFSPQKILKVARDISSALTYLHEEKHLLHGDLKSSNILIKGNFEVAKLCDFGVTLKLNEYGVACDEDQEYVGTECWSAPEALIGTRPCLPNVVLDDDYLHVLEIFYACTEAEPHKRPSAKQIMHILHCFEEDIKDKIENKETGHGKLGDKDTDEPTEVNGKIIEDK</sequence>
<dbReference type="PROSITE" id="PS00108">
    <property type="entry name" value="PROTEIN_KINASE_ST"/>
    <property type="match status" value="1"/>
</dbReference>
<dbReference type="Pfam" id="PF00069">
    <property type="entry name" value="Pkinase"/>
    <property type="match status" value="1"/>
</dbReference>
<dbReference type="InterPro" id="IPR008271">
    <property type="entry name" value="Ser/Thr_kinase_AS"/>
</dbReference>
<dbReference type="EMBL" id="JAHLQT010009960">
    <property type="protein sequence ID" value="KAG7173370.1"/>
    <property type="molecule type" value="Genomic_DNA"/>
</dbReference>
<protein>
    <submittedName>
        <fullName evidence="3">Lymphokine-activated killer T-cell-originated protein kinase-like</fullName>
    </submittedName>
</protein>
<feature type="compositionally biased region" description="Basic and acidic residues" evidence="1">
    <location>
        <begin position="256"/>
        <end position="266"/>
    </location>
</feature>
<accession>A0A8J5T971</accession>
<dbReference type="InterPro" id="IPR011009">
    <property type="entry name" value="Kinase-like_dom_sf"/>
</dbReference>
<dbReference type="GO" id="GO:0005737">
    <property type="term" value="C:cytoplasm"/>
    <property type="evidence" value="ECO:0007669"/>
    <property type="project" value="TreeGrafter"/>
</dbReference>